<feature type="signal peptide" evidence="4">
    <location>
        <begin position="1"/>
        <end position="19"/>
    </location>
</feature>
<organism evidence="6 7">
    <name type="scientific">Panagrellus redivivus</name>
    <name type="common">Microworm</name>
    <dbReference type="NCBI Taxonomy" id="6233"/>
    <lineage>
        <taxon>Eukaryota</taxon>
        <taxon>Metazoa</taxon>
        <taxon>Ecdysozoa</taxon>
        <taxon>Nematoda</taxon>
        <taxon>Chromadorea</taxon>
        <taxon>Rhabditida</taxon>
        <taxon>Tylenchina</taxon>
        <taxon>Panagrolaimomorpha</taxon>
        <taxon>Panagrolaimoidea</taxon>
        <taxon>Panagrolaimidae</taxon>
        <taxon>Panagrellus</taxon>
    </lineage>
</organism>
<dbReference type="PANTHER" id="PTHR11306">
    <property type="entry name" value="NIEMANN PICK TYPE C2 PROTEIN NPC2-RELATED"/>
    <property type="match status" value="1"/>
</dbReference>
<proteinExistence type="inferred from homology"/>
<protein>
    <submittedName>
        <fullName evidence="7">ML domain-containing protein</fullName>
    </submittedName>
</protein>
<feature type="chain" id="PRO_5028888132" evidence="4">
    <location>
        <begin position="20"/>
        <end position="157"/>
    </location>
</feature>
<evidence type="ECO:0000256" key="3">
    <source>
        <dbReference type="ARBA" id="ARBA00022525"/>
    </source>
</evidence>
<reference evidence="7" key="2">
    <citation type="submission" date="2020-10" db="UniProtKB">
        <authorList>
            <consortium name="WormBaseParasite"/>
        </authorList>
    </citation>
    <scope>IDENTIFICATION</scope>
</reference>
<sequence>MAASPLAICVLVAVLTVSAATFTPLNYKNCKSGYTIKSVNVDNAEIQGDHAVFKRGTKPTIQIEFEAGADTPSLTASVRSKLAGGTTFSNFQLTPDDACVGGSLPCPLAAGKTYTYTQSVEIADTYPIVQDVQVNWALSSGGKTREICIIFLANVAE</sequence>
<evidence type="ECO:0000313" key="7">
    <source>
        <dbReference type="WBParaSite" id="Pan_g23854.t1"/>
    </source>
</evidence>
<dbReference type="GO" id="GO:0015918">
    <property type="term" value="P:sterol transport"/>
    <property type="evidence" value="ECO:0007669"/>
    <property type="project" value="InterPro"/>
</dbReference>
<keyword evidence="6" id="KW-1185">Reference proteome</keyword>
<dbReference type="InterPro" id="IPR039670">
    <property type="entry name" value="NPC2-like"/>
</dbReference>
<dbReference type="SMART" id="SM00737">
    <property type="entry name" value="ML"/>
    <property type="match status" value="1"/>
</dbReference>
<feature type="domain" description="MD-2-related lipid-recognition" evidence="5">
    <location>
        <begin position="27"/>
        <end position="153"/>
    </location>
</feature>
<dbReference type="Proteomes" id="UP000492821">
    <property type="component" value="Unassembled WGS sequence"/>
</dbReference>
<name>A0A7E4VQL6_PANRE</name>
<evidence type="ECO:0000256" key="4">
    <source>
        <dbReference type="SAM" id="SignalP"/>
    </source>
</evidence>
<keyword evidence="4" id="KW-0732">Signal</keyword>
<evidence type="ECO:0000313" key="6">
    <source>
        <dbReference type="Proteomes" id="UP000492821"/>
    </source>
</evidence>
<comment type="similarity">
    <text evidence="2">Belongs to the NPC2 family.</text>
</comment>
<dbReference type="InterPro" id="IPR003172">
    <property type="entry name" value="ML_dom"/>
</dbReference>
<evidence type="ECO:0000259" key="5">
    <source>
        <dbReference type="SMART" id="SM00737"/>
    </source>
</evidence>
<dbReference type="Gene3D" id="2.60.40.770">
    <property type="match status" value="1"/>
</dbReference>
<dbReference type="InterPro" id="IPR014756">
    <property type="entry name" value="Ig_E-set"/>
</dbReference>
<dbReference type="FunFam" id="2.60.40.770:FF:000001">
    <property type="entry name" value="NPC intracellular cholesterol transporter 2"/>
    <property type="match status" value="1"/>
</dbReference>
<evidence type="ECO:0000256" key="1">
    <source>
        <dbReference type="ARBA" id="ARBA00004613"/>
    </source>
</evidence>
<comment type="subcellular location">
    <subcellularLocation>
        <location evidence="1">Secreted</location>
    </subcellularLocation>
</comment>
<accession>A0A7E4VQL6</accession>
<dbReference type="PANTHER" id="PTHR11306:SF68">
    <property type="entry name" value="NPC INTRACELLULAR CHOLESTEROL TRANSPORTER 2"/>
    <property type="match status" value="1"/>
</dbReference>
<evidence type="ECO:0000256" key="2">
    <source>
        <dbReference type="ARBA" id="ARBA00006370"/>
    </source>
</evidence>
<reference evidence="6" key="1">
    <citation type="journal article" date="2013" name="Genetics">
        <title>The draft genome and transcriptome of Panagrellus redivivus are shaped by the harsh demands of a free-living lifestyle.</title>
        <authorList>
            <person name="Srinivasan J."/>
            <person name="Dillman A.R."/>
            <person name="Macchietto M.G."/>
            <person name="Heikkinen L."/>
            <person name="Lakso M."/>
            <person name="Fracchia K.M."/>
            <person name="Antoshechkin I."/>
            <person name="Mortazavi A."/>
            <person name="Wong G."/>
            <person name="Sternberg P.W."/>
        </authorList>
    </citation>
    <scope>NUCLEOTIDE SEQUENCE [LARGE SCALE GENOMIC DNA]</scope>
    <source>
        <strain evidence="6">MT8872</strain>
    </source>
</reference>
<keyword evidence="3" id="KW-0964">Secreted</keyword>
<dbReference type="AlphaFoldDB" id="A0A7E4VQL6"/>
<dbReference type="GO" id="GO:0005576">
    <property type="term" value="C:extracellular region"/>
    <property type="evidence" value="ECO:0007669"/>
    <property type="project" value="UniProtKB-SubCell"/>
</dbReference>
<dbReference type="WBParaSite" id="Pan_g23854.t1">
    <property type="protein sequence ID" value="Pan_g23854.t1"/>
    <property type="gene ID" value="Pan_g23854"/>
</dbReference>
<dbReference type="SUPFAM" id="SSF81296">
    <property type="entry name" value="E set domains"/>
    <property type="match status" value="1"/>
</dbReference>
<dbReference type="Pfam" id="PF02221">
    <property type="entry name" value="E1_DerP2_DerF2"/>
    <property type="match status" value="1"/>
</dbReference>
<dbReference type="GO" id="GO:0032934">
    <property type="term" value="F:sterol binding"/>
    <property type="evidence" value="ECO:0007669"/>
    <property type="project" value="InterPro"/>
</dbReference>